<reference evidence="7 8" key="1">
    <citation type="journal article" date="2016" name="Mol. Biol. Evol.">
        <title>Comparative Genomics of Early-Diverging Mushroom-Forming Fungi Provides Insights into the Origins of Lignocellulose Decay Capabilities.</title>
        <authorList>
            <person name="Nagy L.G."/>
            <person name="Riley R."/>
            <person name="Tritt A."/>
            <person name="Adam C."/>
            <person name="Daum C."/>
            <person name="Floudas D."/>
            <person name="Sun H."/>
            <person name="Yadav J.S."/>
            <person name="Pangilinan J."/>
            <person name="Larsson K.H."/>
            <person name="Matsuura K."/>
            <person name="Barry K."/>
            <person name="Labutti K."/>
            <person name="Kuo R."/>
            <person name="Ohm R.A."/>
            <person name="Bhattacharya S.S."/>
            <person name="Shirouzu T."/>
            <person name="Yoshinaga Y."/>
            <person name="Martin F.M."/>
            <person name="Grigoriev I.V."/>
            <person name="Hibbett D.S."/>
        </authorList>
    </citation>
    <scope>NUCLEOTIDE SEQUENCE [LARGE SCALE GENOMIC DNA]</scope>
    <source>
        <strain evidence="7 8">HHB9708</strain>
    </source>
</reference>
<sequence>MSSREPPFINAPNPDVETYYPLNEPEIGTLYPSASFVYHQNKTEPKLFQPLTIRGVTFKNRIWVPPMCQYSSVNGHATDWHLVNLGAYAARGVASITMEATSVVPEGRISPEDAGLWTDSQIEPLKRVVNFCHGQGTKIGIQLAHAGRKASTLAPWVRDPVRTVLSGRTVALEDENGWPDNVFAPSAIAFAPGYAQPREMTIEQIKEVQNAFVEAALRSEKAGCLLNSYQLHAAHGYLIHEFYSPLSNHRTDEYGGSLNNRFRFLLEIVEKVKAVWPEKPLFVRISAADFAEGPEQENGEWKQWGIEQSILLCKQLKARGVDLIDCSAGGNWAKQKFALEPGYQVPFAAALKKAIPDLVIGTVGLITSPILAEGYLQDGKADVVYLARELMRRADWPLVAAKELGVAVKPANQLERAWMDLITPRKE</sequence>
<dbReference type="InterPro" id="IPR013785">
    <property type="entry name" value="Aldolase_TIM"/>
</dbReference>
<evidence type="ECO:0000256" key="4">
    <source>
        <dbReference type="ARBA" id="ARBA00022857"/>
    </source>
</evidence>
<dbReference type="InterPro" id="IPR001155">
    <property type="entry name" value="OxRdtase_FMN_N"/>
</dbReference>
<dbReference type="GO" id="GO:0050661">
    <property type="term" value="F:NADP binding"/>
    <property type="evidence" value="ECO:0007669"/>
    <property type="project" value="InterPro"/>
</dbReference>
<dbReference type="AlphaFoldDB" id="A0A164XDD6"/>
<dbReference type="GO" id="GO:0010181">
    <property type="term" value="F:FMN binding"/>
    <property type="evidence" value="ECO:0007669"/>
    <property type="project" value="InterPro"/>
</dbReference>
<gene>
    <name evidence="7" type="ORF">SISNIDRAFT_408333</name>
</gene>
<dbReference type="EMBL" id="KV419400">
    <property type="protein sequence ID" value="KZS95862.1"/>
    <property type="molecule type" value="Genomic_DNA"/>
</dbReference>
<protein>
    <submittedName>
        <fullName evidence="7">NADH:flavin oxidoreductase/NADH oxidase</fullName>
    </submittedName>
</protein>
<organism evidence="7 8">
    <name type="scientific">Sistotremastrum niveocremeum HHB9708</name>
    <dbReference type="NCBI Taxonomy" id="1314777"/>
    <lineage>
        <taxon>Eukaryota</taxon>
        <taxon>Fungi</taxon>
        <taxon>Dikarya</taxon>
        <taxon>Basidiomycota</taxon>
        <taxon>Agaricomycotina</taxon>
        <taxon>Agaricomycetes</taxon>
        <taxon>Sistotremastrales</taxon>
        <taxon>Sistotremastraceae</taxon>
        <taxon>Sertulicium</taxon>
        <taxon>Sertulicium niveocremeum</taxon>
    </lineage>
</organism>
<dbReference type="CDD" id="cd02932">
    <property type="entry name" value="OYE_YqiM_FMN"/>
    <property type="match status" value="1"/>
</dbReference>
<dbReference type="Pfam" id="PF00724">
    <property type="entry name" value="Oxidored_FMN"/>
    <property type="match status" value="1"/>
</dbReference>
<keyword evidence="5" id="KW-0560">Oxidoreductase</keyword>
<evidence type="ECO:0000313" key="8">
    <source>
        <dbReference type="Proteomes" id="UP000076722"/>
    </source>
</evidence>
<accession>A0A164XDD6</accession>
<dbReference type="PANTHER" id="PTHR43303:SF4">
    <property type="entry name" value="NADPH DEHYDROGENASE C23G7.10C-RELATED"/>
    <property type="match status" value="1"/>
</dbReference>
<proteinExistence type="predicted"/>
<keyword evidence="2" id="KW-0285">Flavoprotein</keyword>
<evidence type="ECO:0000256" key="3">
    <source>
        <dbReference type="ARBA" id="ARBA00022643"/>
    </source>
</evidence>
<feature type="domain" description="NADH:flavin oxidoreductase/NADH oxidase N-terminal" evidence="6">
    <location>
        <begin position="46"/>
        <end position="403"/>
    </location>
</feature>
<dbReference type="Gene3D" id="3.20.20.70">
    <property type="entry name" value="Aldolase class I"/>
    <property type="match status" value="1"/>
</dbReference>
<name>A0A164XDD6_9AGAM</name>
<keyword evidence="3" id="KW-0288">FMN</keyword>
<evidence type="ECO:0000256" key="2">
    <source>
        <dbReference type="ARBA" id="ARBA00022630"/>
    </source>
</evidence>
<dbReference type="InterPro" id="IPR044152">
    <property type="entry name" value="YqjM-like"/>
</dbReference>
<dbReference type="Proteomes" id="UP000076722">
    <property type="component" value="Unassembled WGS sequence"/>
</dbReference>
<evidence type="ECO:0000256" key="5">
    <source>
        <dbReference type="ARBA" id="ARBA00023002"/>
    </source>
</evidence>
<dbReference type="PANTHER" id="PTHR43303">
    <property type="entry name" value="NADPH DEHYDROGENASE C23G7.10C-RELATED"/>
    <property type="match status" value="1"/>
</dbReference>
<evidence type="ECO:0000256" key="1">
    <source>
        <dbReference type="ARBA" id="ARBA00001917"/>
    </source>
</evidence>
<dbReference type="GO" id="GO:0003959">
    <property type="term" value="F:NADPH dehydrogenase activity"/>
    <property type="evidence" value="ECO:0007669"/>
    <property type="project" value="InterPro"/>
</dbReference>
<evidence type="ECO:0000313" key="7">
    <source>
        <dbReference type="EMBL" id="KZS95862.1"/>
    </source>
</evidence>
<dbReference type="SUPFAM" id="SSF51395">
    <property type="entry name" value="FMN-linked oxidoreductases"/>
    <property type="match status" value="1"/>
</dbReference>
<dbReference type="OrthoDB" id="72788at2759"/>
<evidence type="ECO:0000259" key="6">
    <source>
        <dbReference type="Pfam" id="PF00724"/>
    </source>
</evidence>
<comment type="cofactor">
    <cofactor evidence="1">
        <name>FMN</name>
        <dbReference type="ChEBI" id="CHEBI:58210"/>
    </cofactor>
</comment>
<keyword evidence="8" id="KW-1185">Reference proteome</keyword>
<dbReference type="STRING" id="1314777.A0A164XDD6"/>
<keyword evidence="4" id="KW-0521">NADP</keyword>